<dbReference type="GO" id="GO:0032259">
    <property type="term" value="P:methylation"/>
    <property type="evidence" value="ECO:0007669"/>
    <property type="project" value="UniProtKB-KW"/>
</dbReference>
<reference evidence="7" key="1">
    <citation type="submission" date="2015-07" db="EMBL/GenBank/DDBJ databases">
        <title>Transcriptome Assembly of Anthurium amnicola.</title>
        <authorList>
            <person name="Suzuki J."/>
        </authorList>
    </citation>
    <scope>NUCLEOTIDE SEQUENCE</scope>
</reference>
<proteinExistence type="predicted"/>
<dbReference type="InterPro" id="IPR016461">
    <property type="entry name" value="COMT-like"/>
</dbReference>
<feature type="region of interest" description="Disordered" evidence="4">
    <location>
        <begin position="30"/>
        <end position="64"/>
    </location>
</feature>
<dbReference type="GO" id="GO:0008171">
    <property type="term" value="F:O-methyltransferase activity"/>
    <property type="evidence" value="ECO:0007669"/>
    <property type="project" value="InterPro"/>
</dbReference>
<gene>
    <name evidence="7" type="primary">COMT1_11</name>
    <name evidence="7" type="ORF">g.61324</name>
</gene>
<protein>
    <submittedName>
        <fullName evidence="7">Caffeic acid 3-O-methyltransferase</fullName>
    </submittedName>
</protein>
<dbReference type="SUPFAM" id="SSF46785">
    <property type="entry name" value="Winged helix' DNA-binding domain"/>
    <property type="match status" value="1"/>
</dbReference>
<keyword evidence="2 7" id="KW-0808">Transferase</keyword>
<dbReference type="InterPro" id="IPR012967">
    <property type="entry name" value="COMT_dimerisation"/>
</dbReference>
<keyword evidence="3" id="KW-0949">S-adenosyl-L-methionine</keyword>
<evidence type="ECO:0000259" key="5">
    <source>
        <dbReference type="Pfam" id="PF00891"/>
    </source>
</evidence>
<dbReference type="AlphaFoldDB" id="A0A1D1ZDE7"/>
<evidence type="ECO:0000256" key="4">
    <source>
        <dbReference type="SAM" id="MobiDB-lite"/>
    </source>
</evidence>
<dbReference type="CDD" id="cd02440">
    <property type="entry name" value="AdoMet_MTases"/>
    <property type="match status" value="1"/>
</dbReference>
<evidence type="ECO:0000313" key="7">
    <source>
        <dbReference type="EMBL" id="JAT64954.1"/>
    </source>
</evidence>
<dbReference type="InterPro" id="IPR001077">
    <property type="entry name" value="COMT_C"/>
</dbReference>
<accession>A0A1D1ZDE7</accession>
<keyword evidence="1 7" id="KW-0489">Methyltransferase</keyword>
<dbReference type="Pfam" id="PF08100">
    <property type="entry name" value="Dimerisation"/>
    <property type="match status" value="1"/>
</dbReference>
<dbReference type="GO" id="GO:0046983">
    <property type="term" value="F:protein dimerization activity"/>
    <property type="evidence" value="ECO:0007669"/>
    <property type="project" value="InterPro"/>
</dbReference>
<dbReference type="PANTHER" id="PTHR11746">
    <property type="entry name" value="O-METHYLTRANSFERASE"/>
    <property type="match status" value="1"/>
</dbReference>
<evidence type="ECO:0000256" key="2">
    <source>
        <dbReference type="ARBA" id="ARBA00022679"/>
    </source>
</evidence>
<dbReference type="Gene3D" id="1.10.10.10">
    <property type="entry name" value="Winged helix-like DNA-binding domain superfamily/Winged helix DNA-binding domain"/>
    <property type="match status" value="1"/>
</dbReference>
<dbReference type="Gene3D" id="3.40.50.150">
    <property type="entry name" value="Vaccinia Virus protein VP39"/>
    <property type="match status" value="1"/>
</dbReference>
<dbReference type="Pfam" id="PF00891">
    <property type="entry name" value="Methyltransf_2"/>
    <property type="match status" value="1"/>
</dbReference>
<evidence type="ECO:0000256" key="1">
    <source>
        <dbReference type="ARBA" id="ARBA00022603"/>
    </source>
</evidence>
<organism evidence="7">
    <name type="scientific">Anthurium amnicola</name>
    <dbReference type="NCBI Taxonomy" id="1678845"/>
    <lineage>
        <taxon>Eukaryota</taxon>
        <taxon>Viridiplantae</taxon>
        <taxon>Streptophyta</taxon>
        <taxon>Embryophyta</taxon>
        <taxon>Tracheophyta</taxon>
        <taxon>Spermatophyta</taxon>
        <taxon>Magnoliopsida</taxon>
        <taxon>Liliopsida</taxon>
        <taxon>Araceae</taxon>
        <taxon>Pothoideae</taxon>
        <taxon>Potheae</taxon>
        <taxon>Anthurium</taxon>
    </lineage>
</organism>
<dbReference type="SUPFAM" id="SSF53335">
    <property type="entry name" value="S-adenosyl-L-methionine-dependent methyltransferases"/>
    <property type="match status" value="1"/>
</dbReference>
<feature type="domain" description="O-methyltransferase dimerisation" evidence="6">
    <location>
        <begin position="73"/>
        <end position="166"/>
    </location>
</feature>
<dbReference type="PROSITE" id="PS51683">
    <property type="entry name" value="SAM_OMT_II"/>
    <property type="match status" value="1"/>
</dbReference>
<dbReference type="InterPro" id="IPR029063">
    <property type="entry name" value="SAM-dependent_MTases_sf"/>
</dbReference>
<dbReference type="EMBL" id="GDJX01002982">
    <property type="protein sequence ID" value="JAT64954.1"/>
    <property type="molecule type" value="Transcribed_RNA"/>
</dbReference>
<dbReference type="InterPro" id="IPR036390">
    <property type="entry name" value="WH_DNA-bd_sf"/>
</dbReference>
<feature type="domain" description="O-methyltransferase C-terminal" evidence="5">
    <location>
        <begin position="190"/>
        <end position="403"/>
    </location>
</feature>
<evidence type="ECO:0000259" key="6">
    <source>
        <dbReference type="Pfam" id="PF08100"/>
    </source>
</evidence>
<sequence>MAETSFLSKTLLSSHRSLFFGKNPLVSNSTTIPPTRSMAGGGGGGVGCTHQRQQGAEEVEEKERKKGARLAMMELSNMLSVPMSLHAVVRLRVPEAIYQSGLNAPLTAAQILSRLRPPTPAAADPSNLQRLLRMLASHGVFEEHLDGEGSGDRRYSLTDVGMTLVADAGGESYGAAYVLQHHQEALVRAWPLLHEAVLDPGTEPFARANGGVPAYAYYGKDPEANELMQRAMSGISEPFMEALLEHEAEGGGGLFAGVRRLVDVGGSSGACLSMIVSRVPGVTAAVNFDMPDVVAAAPNFPGITHVGGDMFKSIPSGDAIFMKWILTTWTDEECGVILKNCYDALPQGGKLIACEPLLPEKTDDSRRTRALLEGDIFVMAIYRAKGRVRTEGEFRQLGLLAGFPSFRAIYLDHFYTVMVLQK</sequence>
<dbReference type="InterPro" id="IPR036388">
    <property type="entry name" value="WH-like_DNA-bd_sf"/>
</dbReference>
<evidence type="ECO:0000256" key="3">
    <source>
        <dbReference type="ARBA" id="ARBA00022691"/>
    </source>
</evidence>
<name>A0A1D1ZDE7_9ARAE</name>